<proteinExistence type="predicted"/>
<dbReference type="STRING" id="1524460.IX84_25295"/>
<protein>
    <submittedName>
        <fullName evidence="1">Uncharacterized protein</fullName>
    </submittedName>
</protein>
<name>A0A098S2B6_9BACT</name>
<keyword evidence="2" id="KW-1185">Reference proteome</keyword>
<gene>
    <name evidence="1" type="ORF">IX84_25295</name>
</gene>
<evidence type="ECO:0000313" key="2">
    <source>
        <dbReference type="Proteomes" id="UP000029736"/>
    </source>
</evidence>
<dbReference type="EMBL" id="JPOS01000083">
    <property type="protein sequence ID" value="KGE85923.1"/>
    <property type="molecule type" value="Genomic_DNA"/>
</dbReference>
<evidence type="ECO:0000313" key="1">
    <source>
        <dbReference type="EMBL" id="KGE85923.1"/>
    </source>
</evidence>
<dbReference type="Proteomes" id="UP000029736">
    <property type="component" value="Unassembled WGS sequence"/>
</dbReference>
<organism evidence="1 2">
    <name type="scientific">Phaeodactylibacter xiamenensis</name>
    <dbReference type="NCBI Taxonomy" id="1524460"/>
    <lineage>
        <taxon>Bacteria</taxon>
        <taxon>Pseudomonadati</taxon>
        <taxon>Bacteroidota</taxon>
        <taxon>Saprospiria</taxon>
        <taxon>Saprospirales</taxon>
        <taxon>Haliscomenobacteraceae</taxon>
        <taxon>Phaeodactylibacter</taxon>
    </lineage>
</organism>
<accession>A0A098S2B6</accession>
<dbReference type="RefSeq" id="WP_044226926.1">
    <property type="nucleotide sequence ID" value="NZ_JBKAGJ010000022.1"/>
</dbReference>
<dbReference type="AlphaFoldDB" id="A0A098S2B6"/>
<sequence>MKKKITPEELSLLRPAIPMLFLIDRMRAGIVQVIANYAAVGEEAQYAWQEPGQQSNSKFTSLGKLAADYFYARYEGERLYDVDLIGYALDEQQSDVLARAFITAQLRPVAPAAYLSGFVQAAYQFGRISTDQYNCSEFQASISFLSMLLRNRNKLEPVLLDTADIPY</sequence>
<reference evidence="1 2" key="1">
    <citation type="journal article" date="2014" name="Int. J. Syst. Evol. Microbiol.">
        <title>Phaeodactylibacter xiamenensis gen. nov., sp. nov., a member of the family Saprospiraceae isolated from the marine alga Phaeodactylum tricornutum.</title>
        <authorList>
            <person name="Chen Z.Jr."/>
            <person name="Lei X."/>
            <person name="Lai Q."/>
            <person name="Li Y."/>
            <person name="Zhang B."/>
            <person name="Zhang J."/>
            <person name="Zhang H."/>
            <person name="Yang L."/>
            <person name="Zheng W."/>
            <person name="Tian Y."/>
            <person name="Yu Z."/>
            <person name="Xu H.Jr."/>
            <person name="Zheng T."/>
        </authorList>
    </citation>
    <scope>NUCLEOTIDE SEQUENCE [LARGE SCALE GENOMIC DNA]</scope>
    <source>
        <strain evidence="1 2">KD52</strain>
    </source>
</reference>
<comment type="caution">
    <text evidence="1">The sequence shown here is derived from an EMBL/GenBank/DDBJ whole genome shotgun (WGS) entry which is preliminary data.</text>
</comment>